<dbReference type="RefSeq" id="WP_055259456.1">
    <property type="nucleotide sequence ID" value="NZ_CYXT01000022.1"/>
</dbReference>
<proteinExistence type="predicted"/>
<name>A0A173U5R2_ANAHA</name>
<accession>A0A173U5R2</accession>
<sequence>MSIEGIASIVVSAGFALYTIYQSSKYNKQTSQMLEDMKYLMIRQVASLDNMNYDVEKNRVKSSGKISLKKDQIHFHKLSSFDKKDIEKIMKEIERLTIKRRFLKNIEKFLYDDDQERVISFCGKAGQFNEEKEEKEEIDFLSLYKIFLKYNISIYIK</sequence>
<organism evidence="1 2">
    <name type="scientific">Anaerostipes hadrus</name>
    <dbReference type="NCBI Taxonomy" id="649756"/>
    <lineage>
        <taxon>Bacteria</taxon>
        <taxon>Bacillati</taxon>
        <taxon>Bacillota</taxon>
        <taxon>Clostridia</taxon>
        <taxon>Lachnospirales</taxon>
        <taxon>Lachnospiraceae</taxon>
        <taxon>Anaerostipes</taxon>
    </lineage>
</organism>
<protein>
    <submittedName>
        <fullName evidence="1">Uncharacterized protein</fullName>
    </submittedName>
</protein>
<evidence type="ECO:0000313" key="1">
    <source>
        <dbReference type="EMBL" id="CUN10261.1"/>
    </source>
</evidence>
<gene>
    <name evidence="1" type="ORF">ERS852425_02638</name>
</gene>
<reference evidence="1 2" key="1">
    <citation type="submission" date="2015-09" db="EMBL/GenBank/DDBJ databases">
        <authorList>
            <consortium name="Pathogen Informatics"/>
        </authorList>
    </citation>
    <scope>NUCLEOTIDE SEQUENCE [LARGE SCALE GENOMIC DNA]</scope>
    <source>
        <strain evidence="1 2">2789STDY5608868</strain>
    </source>
</reference>
<evidence type="ECO:0000313" key="2">
    <source>
        <dbReference type="Proteomes" id="UP000095598"/>
    </source>
</evidence>
<dbReference type="AlphaFoldDB" id="A0A173U5R2"/>
<dbReference type="EMBL" id="CYXT01000022">
    <property type="protein sequence ID" value="CUN10261.1"/>
    <property type="molecule type" value="Genomic_DNA"/>
</dbReference>
<dbReference type="Proteomes" id="UP000095598">
    <property type="component" value="Unassembled WGS sequence"/>
</dbReference>